<dbReference type="Proteomes" id="UP000193411">
    <property type="component" value="Unassembled WGS sequence"/>
</dbReference>
<evidence type="ECO:0000313" key="12">
    <source>
        <dbReference type="EMBL" id="ORZ33916.1"/>
    </source>
</evidence>
<keyword evidence="4 10" id="KW-0479">Metal-binding</keyword>
<dbReference type="InterPro" id="IPR000511">
    <property type="entry name" value="Holocyt_c/c1_synthase"/>
</dbReference>
<dbReference type="PROSITE" id="PS00822">
    <property type="entry name" value="CYTO_HEME_LYASE_2"/>
    <property type="match status" value="1"/>
</dbReference>
<organism evidence="12 13">
    <name type="scientific">Catenaria anguillulae PL171</name>
    <dbReference type="NCBI Taxonomy" id="765915"/>
    <lineage>
        <taxon>Eukaryota</taxon>
        <taxon>Fungi</taxon>
        <taxon>Fungi incertae sedis</taxon>
        <taxon>Blastocladiomycota</taxon>
        <taxon>Blastocladiomycetes</taxon>
        <taxon>Blastocladiales</taxon>
        <taxon>Catenariaceae</taxon>
        <taxon>Catenaria</taxon>
    </lineage>
</organism>
<evidence type="ECO:0000256" key="5">
    <source>
        <dbReference type="ARBA" id="ARBA00022792"/>
    </source>
</evidence>
<protein>
    <recommendedName>
        <fullName evidence="10">Holocytochrome c-type synthase</fullName>
        <ecNumber evidence="10">4.4.1.17</ecNumber>
    </recommendedName>
</protein>
<dbReference type="GO" id="GO:0005743">
    <property type="term" value="C:mitochondrial inner membrane"/>
    <property type="evidence" value="ECO:0007669"/>
    <property type="project" value="UniProtKB-SubCell"/>
</dbReference>
<feature type="compositionally biased region" description="Basic and acidic residues" evidence="11">
    <location>
        <begin position="52"/>
        <end position="62"/>
    </location>
</feature>
<dbReference type="OrthoDB" id="4243at2759"/>
<evidence type="ECO:0000256" key="8">
    <source>
        <dbReference type="ARBA" id="ARBA00023136"/>
    </source>
</evidence>
<evidence type="ECO:0000256" key="10">
    <source>
        <dbReference type="RuleBase" id="RU363130"/>
    </source>
</evidence>
<dbReference type="STRING" id="765915.A0A1Y2HH66"/>
<dbReference type="GO" id="GO:0046872">
    <property type="term" value="F:metal ion binding"/>
    <property type="evidence" value="ECO:0007669"/>
    <property type="project" value="UniProtKB-KW"/>
</dbReference>
<feature type="compositionally biased region" description="Pro residues" evidence="11">
    <location>
        <begin position="109"/>
        <end position="121"/>
    </location>
</feature>
<comment type="subcellular location">
    <subcellularLocation>
        <location evidence="1 10">Mitochondrion inner membrane</location>
    </subcellularLocation>
</comment>
<dbReference type="PANTHER" id="PTHR12743">
    <property type="entry name" value="CYTOCHROME C1 HEME LYASE"/>
    <property type="match status" value="1"/>
</dbReference>
<accession>A0A1Y2HH66</accession>
<dbReference type="PANTHER" id="PTHR12743:SF0">
    <property type="entry name" value="HOLOCYTOCHROME C-TYPE SYNTHASE"/>
    <property type="match status" value="1"/>
</dbReference>
<comment type="caution">
    <text evidence="12">The sequence shown here is derived from an EMBL/GenBank/DDBJ whole genome shotgun (WGS) entry which is preliminary data.</text>
</comment>
<dbReference type="GO" id="GO:0004408">
    <property type="term" value="F:holocytochrome-c synthase activity"/>
    <property type="evidence" value="ECO:0007669"/>
    <property type="project" value="UniProtKB-EC"/>
</dbReference>
<dbReference type="Pfam" id="PF01265">
    <property type="entry name" value="Cyto_heme_lyase"/>
    <property type="match status" value="1"/>
</dbReference>
<evidence type="ECO:0000256" key="11">
    <source>
        <dbReference type="SAM" id="MobiDB-lite"/>
    </source>
</evidence>
<dbReference type="PROSITE" id="PS00821">
    <property type="entry name" value="CYTO_HEME_LYASE_1"/>
    <property type="match status" value="1"/>
</dbReference>
<evidence type="ECO:0000313" key="13">
    <source>
        <dbReference type="Proteomes" id="UP000193411"/>
    </source>
</evidence>
<keyword evidence="9 10" id="KW-0456">Lyase</keyword>
<evidence type="ECO:0000256" key="7">
    <source>
        <dbReference type="ARBA" id="ARBA00023128"/>
    </source>
</evidence>
<evidence type="ECO:0000256" key="9">
    <source>
        <dbReference type="ARBA" id="ARBA00023239"/>
    </source>
</evidence>
<comment type="catalytic activity">
    <reaction evidence="10">
        <text>holo-[cytochrome c] = apo-[cytochrome c] + heme b</text>
        <dbReference type="Rhea" id="RHEA:22648"/>
        <dbReference type="Rhea" id="RHEA-COMP:10725"/>
        <dbReference type="Rhea" id="RHEA-COMP:10726"/>
        <dbReference type="ChEBI" id="CHEBI:29950"/>
        <dbReference type="ChEBI" id="CHEBI:60344"/>
        <dbReference type="ChEBI" id="CHEBI:83739"/>
        <dbReference type="EC" id="4.4.1.17"/>
    </reaction>
</comment>
<evidence type="ECO:0000256" key="1">
    <source>
        <dbReference type="ARBA" id="ARBA00004273"/>
    </source>
</evidence>
<dbReference type="EC" id="4.4.1.17" evidence="10"/>
<dbReference type="EMBL" id="MCFL01000032">
    <property type="protein sequence ID" value="ORZ33916.1"/>
    <property type="molecule type" value="Genomic_DNA"/>
</dbReference>
<evidence type="ECO:0000256" key="2">
    <source>
        <dbReference type="ARBA" id="ARBA00007255"/>
    </source>
</evidence>
<gene>
    <name evidence="12" type="ORF">BCR44DRAFT_35588</name>
</gene>
<feature type="region of interest" description="Disordered" evidence="11">
    <location>
        <begin position="1"/>
        <end position="86"/>
    </location>
</feature>
<keyword evidence="6 10" id="KW-0408">Iron</keyword>
<keyword evidence="3 10" id="KW-0349">Heme</keyword>
<name>A0A1Y2HH66_9FUNG</name>
<comment type="function">
    <text evidence="10">Lyase that catalyzes the covalent linking of the heme group to the cytochrome C apoprotein to produce the mature functional cytochrome.</text>
</comment>
<keyword evidence="8 10" id="KW-0472">Membrane</keyword>
<keyword evidence="5 10" id="KW-0999">Mitochondrion inner membrane</keyword>
<sequence>MEAAAKCPIDHAAHASASASAATAAAPLPTGHPPSAASGAGPDSTSAASKCPVDHSKIDKSSHPFFHPPTTSPSSSPDESAAKCPVDHSKIDKASHPLYQTPSAAATPPSAPAPTSRPPSGPAGSHDSATLDLRNYLPYDLGHQPKHPDQAIDLPVERELSSIPRAGQDAKDGEVWVYPSQQMFFNAMKRKNWDAKETDMQVVVPIHNAVNEMAWKRILEWEAVANPQPECTPKLSRFQGRPGDLTPRAWFKSTFLGYTKPFDRHDWSVDRCGTSVNYVIDFYSGKLPAGAHQGPGAPVVSFYLDVRPKLDTLEGVKLRVQRFWSDLFN</sequence>
<dbReference type="AlphaFoldDB" id="A0A1Y2HH66"/>
<feature type="region of interest" description="Disordered" evidence="11">
    <location>
        <begin position="100"/>
        <end position="130"/>
    </location>
</feature>
<reference evidence="12 13" key="1">
    <citation type="submission" date="2016-07" db="EMBL/GenBank/DDBJ databases">
        <title>Pervasive Adenine N6-methylation of Active Genes in Fungi.</title>
        <authorList>
            <consortium name="DOE Joint Genome Institute"/>
            <person name="Mondo S.J."/>
            <person name="Dannebaum R.O."/>
            <person name="Kuo R.C."/>
            <person name="Labutti K."/>
            <person name="Haridas S."/>
            <person name="Kuo A."/>
            <person name="Salamov A."/>
            <person name="Ahrendt S.R."/>
            <person name="Lipzen A."/>
            <person name="Sullivan W."/>
            <person name="Andreopoulos W.B."/>
            <person name="Clum A."/>
            <person name="Lindquist E."/>
            <person name="Daum C."/>
            <person name="Ramamoorthy G.K."/>
            <person name="Gryganskyi A."/>
            <person name="Culley D."/>
            <person name="Magnuson J.K."/>
            <person name="James T.Y."/>
            <person name="O'Malley M.A."/>
            <person name="Stajich J.E."/>
            <person name="Spatafora J.W."/>
            <person name="Visel A."/>
            <person name="Grigoriev I.V."/>
        </authorList>
    </citation>
    <scope>NUCLEOTIDE SEQUENCE [LARGE SCALE GENOMIC DNA]</scope>
    <source>
        <strain evidence="12 13">PL171</strain>
    </source>
</reference>
<evidence type="ECO:0000256" key="6">
    <source>
        <dbReference type="ARBA" id="ARBA00023004"/>
    </source>
</evidence>
<evidence type="ECO:0000256" key="4">
    <source>
        <dbReference type="ARBA" id="ARBA00022723"/>
    </source>
</evidence>
<proteinExistence type="inferred from homology"/>
<keyword evidence="13" id="KW-1185">Reference proteome</keyword>
<evidence type="ECO:0000256" key="3">
    <source>
        <dbReference type="ARBA" id="ARBA00022617"/>
    </source>
</evidence>
<comment type="similarity">
    <text evidence="2 10">Belongs to the cytochrome c-type heme lyase family.</text>
</comment>
<keyword evidence="7 10" id="KW-0496">Mitochondrion</keyword>
<feature type="compositionally biased region" description="Low complexity" evidence="11">
    <location>
        <begin position="14"/>
        <end position="26"/>
    </location>
</feature>